<evidence type="ECO:0000313" key="2">
    <source>
        <dbReference type="EMBL" id="CAG8957003.1"/>
    </source>
</evidence>
<feature type="region of interest" description="Disordered" evidence="1">
    <location>
        <begin position="888"/>
        <end position="909"/>
    </location>
</feature>
<protein>
    <recommendedName>
        <fullName evidence="4">F-box domain-containing protein</fullName>
    </recommendedName>
</protein>
<feature type="compositionally biased region" description="Basic and acidic residues" evidence="1">
    <location>
        <begin position="399"/>
        <end position="427"/>
    </location>
</feature>
<comment type="caution">
    <text evidence="2">The sequence shown here is derived from an EMBL/GenBank/DDBJ whole genome shotgun (WGS) entry which is preliminary data.</text>
</comment>
<feature type="region of interest" description="Disordered" evidence="1">
    <location>
        <begin position="245"/>
        <end position="275"/>
    </location>
</feature>
<accession>A0A9N9L2E6</accession>
<evidence type="ECO:0000313" key="3">
    <source>
        <dbReference type="Proteomes" id="UP000696280"/>
    </source>
</evidence>
<keyword evidence="3" id="KW-1185">Reference proteome</keyword>
<feature type="compositionally biased region" description="Polar residues" evidence="1">
    <location>
        <begin position="251"/>
        <end position="260"/>
    </location>
</feature>
<dbReference type="AlphaFoldDB" id="A0A9N9L2E6"/>
<dbReference type="Proteomes" id="UP000696280">
    <property type="component" value="Unassembled WGS sequence"/>
</dbReference>
<evidence type="ECO:0008006" key="4">
    <source>
        <dbReference type="Google" id="ProtNLM"/>
    </source>
</evidence>
<evidence type="ECO:0000256" key="1">
    <source>
        <dbReference type="SAM" id="MobiDB-lite"/>
    </source>
</evidence>
<sequence>MAHDDRSSEAPLESSASSKPVEPVFEFTHVSGRQIASEYLKSLLPCIGINLDGSVMSGFEHDAAQGSRPIFGSNPEVVSRLQELWEFREIQEPGGGLGKNHMLCAGELFPPSRSECSRAKEADYMHYSSTASNPHSLYQTQPSHLNPNRQYSLSPQFSVLTRPPSAEPQTSSLEAPNSHNNPLTVQSCNTSSASYLSQPRNNIIQPGSNSHSSVPHLPSPTSAFLASSSTGQFANSIQLPQLDLPPIERTSPLQPNSVSPSCPKLPSIVHTSQQASHPLNQLNNIKSFMPVNKPVNQTNNVHNNSNLISNTTIPNFPANFSHYLASQGPKADSDIQDRPSSLSNQASSAPHSNPINSVIQRPKPQNNQLPKTFDLTSSNFHITTLQNPSNNMVAKKRKSAEEQRVEKRAKLDKKGRSSKKEVKPESARERIGQDIWMRIFEFTPPSFLKKARLVCKTFQGIVDQFDSIFVNCRKENYGWDMPPPPPGMSEREYSDLLGGKGCQTAGCQNKKASRAYWSWAKRWCSTCWEKNVIREDRVIKQKQNEFGRNTVVKMLESIPAAVHDSFIKPHDYTVEVEVRSRGPPRLYKCYLESDVDKIIEEYKALTPLPYVPNPSHTPQEAATAAQIHKDLMDGLEEKRNAFFAEKKTINDEHMAKVCKIEQAVRNKRLNDRKPNDKNRKARSELFSRRATEELKHIPIEFVQKTVCFKAATRIYRDPGSERGWRALKPKIEAEWNNRDMNPVNSPATKSLAQLDGADDDISAVDEMEFDHIQIPTTNNPGSQQLPNLHFSNAQHNFRQSNMLLQPTRTGSFGYANAYSNSLGFGYSTSTSASLSNALGHNIHLSFPHVGNVLPRPLNNFSNQQTYHPQFAYPLGRFTQQQNSHVTASTQIPIGSLLRPSSPATRPKQN</sequence>
<reference evidence="2" key="1">
    <citation type="submission" date="2021-07" db="EMBL/GenBank/DDBJ databases">
        <authorList>
            <person name="Durling M."/>
        </authorList>
    </citation>
    <scope>NUCLEOTIDE SEQUENCE</scope>
</reference>
<feature type="region of interest" description="Disordered" evidence="1">
    <location>
        <begin position="324"/>
        <end position="427"/>
    </location>
</feature>
<name>A0A9N9L2E6_9HELO</name>
<organism evidence="2 3">
    <name type="scientific">Hymenoscyphus fraxineus</name>
    <dbReference type="NCBI Taxonomy" id="746836"/>
    <lineage>
        <taxon>Eukaryota</taxon>
        <taxon>Fungi</taxon>
        <taxon>Dikarya</taxon>
        <taxon>Ascomycota</taxon>
        <taxon>Pezizomycotina</taxon>
        <taxon>Leotiomycetes</taxon>
        <taxon>Helotiales</taxon>
        <taxon>Helotiaceae</taxon>
        <taxon>Hymenoscyphus</taxon>
    </lineage>
</organism>
<proteinExistence type="predicted"/>
<gene>
    <name evidence="2" type="ORF">HYFRA_00012483</name>
</gene>
<feature type="compositionally biased region" description="Polar residues" evidence="1">
    <location>
        <begin position="167"/>
        <end position="226"/>
    </location>
</feature>
<feature type="compositionally biased region" description="Polar residues" evidence="1">
    <location>
        <begin position="338"/>
        <end position="392"/>
    </location>
</feature>
<feature type="region of interest" description="Disordered" evidence="1">
    <location>
        <begin position="159"/>
        <end position="226"/>
    </location>
</feature>
<dbReference type="OrthoDB" id="2322499at2759"/>
<dbReference type="EMBL" id="CAJVRL010000076">
    <property type="protein sequence ID" value="CAG8957003.1"/>
    <property type="molecule type" value="Genomic_DNA"/>
</dbReference>